<dbReference type="InterPro" id="IPR036249">
    <property type="entry name" value="Thioredoxin-like_sf"/>
</dbReference>
<keyword evidence="4" id="KW-1185">Reference proteome</keyword>
<dbReference type="PROSITE" id="PS51352">
    <property type="entry name" value="THIOREDOXIN_2"/>
    <property type="match status" value="1"/>
</dbReference>
<dbReference type="InterPro" id="IPR013766">
    <property type="entry name" value="Thioredoxin_domain"/>
</dbReference>
<evidence type="ECO:0000256" key="1">
    <source>
        <dbReference type="SAM" id="SignalP"/>
    </source>
</evidence>
<gene>
    <name evidence="3" type="ORF">WPS_05070</name>
</gene>
<sequence>MIVPLLLAAATSLAPVLSAGSWANAAGPPPTENRVTIVDVFTFSCINCKHVTPELQRLRASYPSRELAIVGVHAPETAEEHVHANVVQALRAQDITWPVRFDDGFGVWNAYGVNAWPTQLVFDRHGRLRATYVGEGYDAELERTVKSLIAERT</sequence>
<dbReference type="EMBL" id="AP025523">
    <property type="protein sequence ID" value="BDE05231.1"/>
    <property type="molecule type" value="Genomic_DNA"/>
</dbReference>
<dbReference type="Pfam" id="PF13905">
    <property type="entry name" value="Thioredoxin_8"/>
    <property type="match status" value="1"/>
</dbReference>
<dbReference type="AlphaFoldDB" id="A0AAN2C8R5"/>
<reference evidence="3 4" key="1">
    <citation type="journal article" date="2022" name="ISME Commun">
        <title>Vulcanimicrobium alpinus gen. nov. sp. nov., the first cultivated representative of the candidate phylum 'Eremiobacterota', is a metabolically versatile aerobic anoxygenic phototroph.</title>
        <authorList>
            <person name="Yabe S."/>
            <person name="Muto K."/>
            <person name="Abe K."/>
            <person name="Yokota A."/>
            <person name="Staudigel H."/>
            <person name="Tebo B.M."/>
        </authorList>
    </citation>
    <scope>NUCLEOTIDE SEQUENCE [LARGE SCALE GENOMIC DNA]</scope>
    <source>
        <strain evidence="3 4">WC8-2</strain>
    </source>
</reference>
<dbReference type="RefSeq" id="WP_317996291.1">
    <property type="nucleotide sequence ID" value="NZ_AP025523.1"/>
</dbReference>
<dbReference type="InterPro" id="IPR012336">
    <property type="entry name" value="Thioredoxin-like_fold"/>
</dbReference>
<keyword evidence="1" id="KW-0732">Signal</keyword>
<evidence type="ECO:0000313" key="3">
    <source>
        <dbReference type="EMBL" id="BDE05231.1"/>
    </source>
</evidence>
<dbReference type="Proteomes" id="UP001317532">
    <property type="component" value="Chromosome"/>
</dbReference>
<feature type="signal peptide" evidence="1">
    <location>
        <begin position="1"/>
        <end position="25"/>
    </location>
</feature>
<feature type="chain" id="PRO_5043050645" description="Thioredoxin domain-containing protein" evidence="1">
    <location>
        <begin position="26"/>
        <end position="153"/>
    </location>
</feature>
<dbReference type="PANTHER" id="PTHR46388">
    <property type="entry name" value="NHL REPEAT-CONTAINING PROTEIN 2"/>
    <property type="match status" value="1"/>
</dbReference>
<dbReference type="KEGG" id="vab:WPS_05070"/>
<evidence type="ECO:0000259" key="2">
    <source>
        <dbReference type="PROSITE" id="PS51352"/>
    </source>
</evidence>
<dbReference type="PANTHER" id="PTHR46388:SF2">
    <property type="entry name" value="NHL REPEAT-CONTAINING PROTEIN 2"/>
    <property type="match status" value="1"/>
</dbReference>
<name>A0AAN2C8R5_UNVUL</name>
<proteinExistence type="predicted"/>
<evidence type="ECO:0000313" key="4">
    <source>
        <dbReference type="Proteomes" id="UP001317532"/>
    </source>
</evidence>
<organism evidence="3 4">
    <name type="scientific">Vulcanimicrobium alpinum</name>
    <dbReference type="NCBI Taxonomy" id="3016050"/>
    <lineage>
        <taxon>Bacteria</taxon>
        <taxon>Bacillati</taxon>
        <taxon>Vulcanimicrobiota</taxon>
        <taxon>Vulcanimicrobiia</taxon>
        <taxon>Vulcanimicrobiales</taxon>
        <taxon>Vulcanimicrobiaceae</taxon>
        <taxon>Vulcanimicrobium</taxon>
    </lineage>
</organism>
<feature type="domain" description="Thioredoxin" evidence="2">
    <location>
        <begin position="8"/>
        <end position="150"/>
    </location>
</feature>
<dbReference type="Gene3D" id="3.40.30.10">
    <property type="entry name" value="Glutaredoxin"/>
    <property type="match status" value="1"/>
</dbReference>
<dbReference type="SUPFAM" id="SSF52833">
    <property type="entry name" value="Thioredoxin-like"/>
    <property type="match status" value="1"/>
</dbReference>
<accession>A0AAN2C8R5</accession>
<protein>
    <recommendedName>
        <fullName evidence="2">Thioredoxin domain-containing protein</fullName>
    </recommendedName>
</protein>